<protein>
    <recommendedName>
        <fullName evidence="6">DUF5105 domain-containing protein</fullName>
    </recommendedName>
</protein>
<organism evidence="3 5">
    <name type="scientific">Blautia obeum</name>
    <dbReference type="NCBI Taxonomy" id="40520"/>
    <lineage>
        <taxon>Bacteria</taxon>
        <taxon>Bacillati</taxon>
        <taxon>Bacillota</taxon>
        <taxon>Clostridia</taxon>
        <taxon>Lachnospirales</taxon>
        <taxon>Lachnospiraceae</taxon>
        <taxon>Blautia</taxon>
    </lineage>
</organism>
<dbReference type="EMBL" id="CYZA01000004">
    <property type="protein sequence ID" value="CUN71088.1"/>
    <property type="molecule type" value="Genomic_DNA"/>
</dbReference>
<dbReference type="RefSeq" id="WP_055052976.1">
    <property type="nucleotide sequence ID" value="NZ_CYZA01000004.1"/>
</dbReference>
<gene>
    <name evidence="2" type="ORF">ERS852395_01118</name>
    <name evidence="3" type="ORF">ERS852476_01490</name>
</gene>
<dbReference type="Proteomes" id="UP000095645">
    <property type="component" value="Unassembled WGS sequence"/>
</dbReference>
<dbReference type="AlphaFoldDB" id="A0A174AZU2"/>
<dbReference type="EMBL" id="CYZP01000010">
    <property type="protein sequence ID" value="CUN94331.1"/>
    <property type="molecule type" value="Genomic_DNA"/>
</dbReference>
<evidence type="ECO:0000313" key="5">
    <source>
        <dbReference type="Proteomes" id="UP000095645"/>
    </source>
</evidence>
<reference evidence="4 5" key="1">
    <citation type="submission" date="2015-09" db="EMBL/GenBank/DDBJ databases">
        <authorList>
            <consortium name="Pathogen Informatics"/>
        </authorList>
    </citation>
    <scope>NUCLEOTIDE SEQUENCE [LARGE SCALE GENOMIC DNA]</scope>
    <source>
        <strain evidence="2 4">2789STDY5608838</strain>
        <strain evidence="3 5">2789STDY5834861</strain>
    </source>
</reference>
<keyword evidence="1" id="KW-0732">Signal</keyword>
<sequence length="208" mass="22604">MKIAKKFMTLALVAALGVGCATVGVGAAPSNTSDLAAVAPSKTSEITVDSKQSSIYEVVKELEKTQGFADLQAKYKDLADAFKKINDGTMKMEDFIKVLKSLSVDEADKADLEDAIAKLEGKMIVTFVYEFNVLKPEEAKPNDDGTYEVKLNVPSLTDTMEGIQLWVYSKDGTKKFVVIDPVNIDKEGKTLTVTLNDGDFFMVIADAK</sequence>
<proteinExistence type="predicted"/>
<feature type="signal peptide" evidence="1">
    <location>
        <begin position="1"/>
        <end position="27"/>
    </location>
</feature>
<evidence type="ECO:0008006" key="6">
    <source>
        <dbReference type="Google" id="ProtNLM"/>
    </source>
</evidence>
<accession>A0A174AZU2</accession>
<feature type="chain" id="PRO_5014250942" description="DUF5105 domain-containing protein" evidence="1">
    <location>
        <begin position="28"/>
        <end position="208"/>
    </location>
</feature>
<dbReference type="PROSITE" id="PS51257">
    <property type="entry name" value="PROKAR_LIPOPROTEIN"/>
    <property type="match status" value="1"/>
</dbReference>
<evidence type="ECO:0000256" key="1">
    <source>
        <dbReference type="SAM" id="SignalP"/>
    </source>
</evidence>
<name>A0A174AZU2_9FIRM</name>
<evidence type="ECO:0000313" key="4">
    <source>
        <dbReference type="Proteomes" id="UP000095447"/>
    </source>
</evidence>
<evidence type="ECO:0000313" key="2">
    <source>
        <dbReference type="EMBL" id="CUN71088.1"/>
    </source>
</evidence>
<evidence type="ECO:0000313" key="3">
    <source>
        <dbReference type="EMBL" id="CUN94331.1"/>
    </source>
</evidence>
<dbReference type="Proteomes" id="UP000095447">
    <property type="component" value="Unassembled WGS sequence"/>
</dbReference>